<proteinExistence type="inferred from homology"/>
<dbReference type="Gene3D" id="3.40.50.2000">
    <property type="entry name" value="Glycogen Phosphorylase B"/>
    <property type="match status" value="1"/>
</dbReference>
<evidence type="ECO:0000256" key="4">
    <source>
        <dbReference type="ARBA" id="ARBA00022676"/>
    </source>
</evidence>
<dbReference type="Gene3D" id="3.40.50.11380">
    <property type="match status" value="1"/>
</dbReference>
<evidence type="ECO:0000256" key="5">
    <source>
        <dbReference type="ARBA" id="ARBA00022679"/>
    </source>
</evidence>
<dbReference type="Gene3D" id="1.25.40.10">
    <property type="entry name" value="Tetratricopeptide repeat domain"/>
    <property type="match status" value="1"/>
</dbReference>
<organism evidence="10 11">
    <name type="scientific">Roseibium aggregatum</name>
    <dbReference type="NCBI Taxonomy" id="187304"/>
    <lineage>
        <taxon>Bacteria</taxon>
        <taxon>Pseudomonadati</taxon>
        <taxon>Pseudomonadota</taxon>
        <taxon>Alphaproteobacteria</taxon>
        <taxon>Hyphomicrobiales</taxon>
        <taxon>Stappiaceae</taxon>
        <taxon>Roseibium</taxon>
    </lineage>
</organism>
<evidence type="ECO:0000256" key="8">
    <source>
        <dbReference type="PROSITE-ProRule" id="PRU00339"/>
    </source>
</evidence>
<feature type="domain" description="O-GlcNAc transferase C-terminal" evidence="9">
    <location>
        <begin position="396"/>
        <end position="578"/>
    </location>
</feature>
<dbReference type="InterPro" id="IPR029489">
    <property type="entry name" value="OGT/SEC/SPY_C"/>
</dbReference>
<sequence length="657" mass="72653">MANETSLSIVELIGAAEALKGNGSFGAAEVLYGTWVAQNPDDPLLYAVLFNQSVLFSETGKLAAARETLERALNLNPSFHAAHINLGRILEQQGDIGAAVGQWNTVLEQTLAVTPASLSVRQTALNQIARTLEAANQDVLAESMLRQSLELDPHQREVAQHFIALRQRQCEWPVVQPLERVTPSQQVRAMSPLSAAAFSDDPLFQLGLCADYSRQDVGTPTAPMKAWPKAMEHDGPLRIGYLSSDLREHAVGHLMAEVFGLHERSKVEVFAYDCGPAADDPLSRNFRETTDNWRTISGIDDEAAARLIAEDGIQILIDVNGYTREGRTRLVALRPAPVIVNWLGFPGTTASPFHHYIVADDIIIPQDHEIYYSEEVLRLPCYQPNNRKRVVSERIWQRSDFGLPEDGTVFCCFNGSHKITRFCLDRWFAILKKVPGSVLWLLTGGTETDQRLKACAEAAGIAPDRLVFAGKMANPDHLARYPLADLFLDTTPYGAHTTASDALWMGVPVLTIAGKCFAARVCASLVTAAGLQELVCPTPEDYVKRAADLGKDRQALRDLRQRLTESRDDCLLFDTPLLVSKLEGLYAEMWQACRSNTLPKPDLSDLDALLEVAAGIDHETTDMLAVDDYPATWRDLLIARHEARPLFSRRFLDFTGA</sequence>
<keyword evidence="4" id="KW-0328">Glycosyltransferase</keyword>
<dbReference type="Pfam" id="PF13844">
    <property type="entry name" value="Glyco_transf_41"/>
    <property type="match status" value="2"/>
</dbReference>
<dbReference type="Pfam" id="PF13181">
    <property type="entry name" value="TPR_8"/>
    <property type="match status" value="1"/>
</dbReference>
<dbReference type="GO" id="GO:0006493">
    <property type="term" value="P:protein O-linked glycosylation"/>
    <property type="evidence" value="ECO:0007669"/>
    <property type="project" value="InterPro"/>
</dbReference>
<dbReference type="SUPFAM" id="SSF53756">
    <property type="entry name" value="UDP-Glycosyltransferase/glycogen phosphorylase"/>
    <property type="match status" value="1"/>
</dbReference>
<dbReference type="EMBL" id="CXST01000001">
    <property type="protein sequence ID" value="CTQ43892.1"/>
    <property type="molecule type" value="Genomic_DNA"/>
</dbReference>
<protein>
    <recommendedName>
        <fullName evidence="3">protein O-GlcNAc transferase</fullName>
        <ecNumber evidence="3">2.4.1.255</ecNumber>
    </recommendedName>
</protein>
<dbReference type="AlphaFoldDB" id="A0A0M6Y1A3"/>
<dbReference type="EC" id="2.4.1.255" evidence="3"/>
<gene>
    <name evidence="10" type="ORF">LAL4801_02334</name>
</gene>
<feature type="domain" description="O-GlcNAc transferase C-terminal" evidence="9">
    <location>
        <begin position="229"/>
        <end position="376"/>
    </location>
</feature>
<dbReference type="PANTHER" id="PTHR44366:SF1">
    <property type="entry name" value="UDP-N-ACETYLGLUCOSAMINE--PEPTIDE N-ACETYLGLUCOSAMINYLTRANSFERASE 110 KDA SUBUNIT"/>
    <property type="match status" value="1"/>
</dbReference>
<dbReference type="PROSITE" id="PS50005">
    <property type="entry name" value="TPR"/>
    <property type="match status" value="1"/>
</dbReference>
<dbReference type="RefSeq" id="WP_055656162.1">
    <property type="nucleotide sequence ID" value="NZ_CXST01000001.1"/>
</dbReference>
<keyword evidence="5" id="KW-0808">Transferase</keyword>
<comment type="similarity">
    <text evidence="2">Belongs to the glycosyltransferase 41 family. O-GlcNAc transferase subfamily.</text>
</comment>
<accession>A0A0M6Y1A3</accession>
<dbReference type="InterPro" id="IPR037919">
    <property type="entry name" value="OGT"/>
</dbReference>
<dbReference type="PANTHER" id="PTHR44366">
    <property type="entry name" value="UDP-N-ACETYLGLUCOSAMINE--PEPTIDE N-ACETYLGLUCOSAMINYLTRANSFERASE 110 KDA SUBUNIT"/>
    <property type="match status" value="1"/>
</dbReference>
<dbReference type="GO" id="GO:0097363">
    <property type="term" value="F:protein O-acetylglucosaminyltransferase activity"/>
    <property type="evidence" value="ECO:0007669"/>
    <property type="project" value="UniProtKB-EC"/>
</dbReference>
<name>A0A0M6Y1A3_9HYPH</name>
<dbReference type="Proteomes" id="UP000048926">
    <property type="component" value="Unassembled WGS sequence"/>
</dbReference>
<evidence type="ECO:0000313" key="11">
    <source>
        <dbReference type="Proteomes" id="UP000048926"/>
    </source>
</evidence>
<evidence type="ECO:0000313" key="10">
    <source>
        <dbReference type="EMBL" id="CTQ43892.1"/>
    </source>
</evidence>
<keyword evidence="10" id="KW-0449">Lipoprotein</keyword>
<feature type="repeat" description="TPR" evidence="8">
    <location>
        <begin position="46"/>
        <end position="79"/>
    </location>
</feature>
<dbReference type="InterPro" id="IPR019734">
    <property type="entry name" value="TPR_rpt"/>
</dbReference>
<keyword evidence="7 8" id="KW-0802">TPR repeat</keyword>
<dbReference type="SMART" id="SM00028">
    <property type="entry name" value="TPR"/>
    <property type="match status" value="3"/>
</dbReference>
<evidence type="ECO:0000256" key="3">
    <source>
        <dbReference type="ARBA" id="ARBA00011970"/>
    </source>
</evidence>
<evidence type="ECO:0000256" key="2">
    <source>
        <dbReference type="ARBA" id="ARBA00005386"/>
    </source>
</evidence>
<comment type="pathway">
    <text evidence="1">Protein modification; protein glycosylation.</text>
</comment>
<evidence type="ECO:0000256" key="1">
    <source>
        <dbReference type="ARBA" id="ARBA00004922"/>
    </source>
</evidence>
<evidence type="ECO:0000259" key="9">
    <source>
        <dbReference type="Pfam" id="PF13844"/>
    </source>
</evidence>
<dbReference type="OrthoDB" id="146908at2"/>
<evidence type="ECO:0000256" key="7">
    <source>
        <dbReference type="ARBA" id="ARBA00022803"/>
    </source>
</evidence>
<dbReference type="InterPro" id="IPR011990">
    <property type="entry name" value="TPR-like_helical_dom_sf"/>
</dbReference>
<keyword evidence="6" id="KW-0677">Repeat</keyword>
<keyword evidence="11" id="KW-1185">Reference proteome</keyword>
<reference evidence="11" key="1">
    <citation type="submission" date="2015-07" db="EMBL/GenBank/DDBJ databases">
        <authorList>
            <person name="Rodrigo-Torres Lidia"/>
            <person name="Arahal R.David."/>
        </authorList>
    </citation>
    <scope>NUCLEOTIDE SEQUENCE [LARGE SCALE GENOMIC DNA]</scope>
    <source>
        <strain evidence="11">CECT 4801</strain>
    </source>
</reference>
<evidence type="ECO:0000256" key="6">
    <source>
        <dbReference type="ARBA" id="ARBA00022737"/>
    </source>
</evidence>
<dbReference type="SUPFAM" id="SSF48452">
    <property type="entry name" value="TPR-like"/>
    <property type="match status" value="1"/>
</dbReference>
<dbReference type="STRING" id="187304.B0E33_17800"/>